<accession>A0ACA9SY46</accession>
<feature type="non-terminal residue" evidence="1">
    <location>
        <position position="104"/>
    </location>
</feature>
<sequence>PICLNHHPPYASSTVPVSLHCLIFGKFKDFCEEAPKSEEERQTTANKMLFTYFGYEMQPLVLPRSCYTDDTISYSSVYRGLNVEFKWENCCFNTFPYLENFTIA</sequence>
<reference evidence="1" key="1">
    <citation type="submission" date="2021-06" db="EMBL/GenBank/DDBJ databases">
        <authorList>
            <person name="Kallberg Y."/>
            <person name="Tangrot J."/>
            <person name="Rosling A."/>
        </authorList>
    </citation>
    <scope>NUCLEOTIDE SEQUENCE</scope>
    <source>
        <strain evidence="1">MA461A</strain>
    </source>
</reference>
<name>A0ACA9SY46_9GLOM</name>
<dbReference type="Proteomes" id="UP000789920">
    <property type="component" value="Unassembled WGS sequence"/>
</dbReference>
<dbReference type="EMBL" id="CAJVQC010178302">
    <property type="protein sequence ID" value="CAG8851823.1"/>
    <property type="molecule type" value="Genomic_DNA"/>
</dbReference>
<protein>
    <submittedName>
        <fullName evidence="1">23822_t:CDS:1</fullName>
    </submittedName>
</protein>
<proteinExistence type="predicted"/>
<comment type="caution">
    <text evidence="1">The sequence shown here is derived from an EMBL/GenBank/DDBJ whole genome shotgun (WGS) entry which is preliminary data.</text>
</comment>
<feature type="non-terminal residue" evidence="1">
    <location>
        <position position="1"/>
    </location>
</feature>
<organism evidence="1 2">
    <name type="scientific">Racocetra persica</name>
    <dbReference type="NCBI Taxonomy" id="160502"/>
    <lineage>
        <taxon>Eukaryota</taxon>
        <taxon>Fungi</taxon>
        <taxon>Fungi incertae sedis</taxon>
        <taxon>Mucoromycota</taxon>
        <taxon>Glomeromycotina</taxon>
        <taxon>Glomeromycetes</taxon>
        <taxon>Diversisporales</taxon>
        <taxon>Gigasporaceae</taxon>
        <taxon>Racocetra</taxon>
    </lineage>
</organism>
<keyword evidence="2" id="KW-1185">Reference proteome</keyword>
<evidence type="ECO:0000313" key="2">
    <source>
        <dbReference type="Proteomes" id="UP000789920"/>
    </source>
</evidence>
<gene>
    <name evidence="1" type="ORF">RPERSI_LOCUS36758</name>
</gene>
<evidence type="ECO:0000313" key="1">
    <source>
        <dbReference type="EMBL" id="CAG8851823.1"/>
    </source>
</evidence>